<dbReference type="Proteomes" id="UP001652504">
    <property type="component" value="Unassembled WGS sequence"/>
</dbReference>
<keyword evidence="3" id="KW-1185">Reference proteome</keyword>
<accession>A0ABT3ACT5</accession>
<dbReference type="NCBIfam" id="TIGR03696">
    <property type="entry name" value="Rhs_assc_core"/>
    <property type="match status" value="1"/>
</dbReference>
<organism evidence="2 3">
    <name type="scientific">Fluctibacter corallii</name>
    <dbReference type="NCBI Taxonomy" id="2984329"/>
    <lineage>
        <taxon>Bacteria</taxon>
        <taxon>Pseudomonadati</taxon>
        <taxon>Pseudomonadota</taxon>
        <taxon>Gammaproteobacteria</taxon>
        <taxon>Alteromonadales</taxon>
        <taxon>Alteromonadaceae</taxon>
        <taxon>Fluctibacter</taxon>
    </lineage>
</organism>
<feature type="region of interest" description="Disordered" evidence="1">
    <location>
        <begin position="203"/>
        <end position="222"/>
    </location>
</feature>
<dbReference type="PANTHER" id="PTHR32305:SF15">
    <property type="entry name" value="PROTEIN RHSA-RELATED"/>
    <property type="match status" value="1"/>
</dbReference>
<evidence type="ECO:0000313" key="2">
    <source>
        <dbReference type="EMBL" id="MCV2886484.1"/>
    </source>
</evidence>
<protein>
    <submittedName>
        <fullName evidence="2">RHS repeat-associated core domain-containing protein</fullName>
    </submittedName>
</protein>
<name>A0ABT3ACT5_9ALTE</name>
<dbReference type="InterPro" id="IPR050708">
    <property type="entry name" value="T6SS_VgrG/RHS"/>
</dbReference>
<sequence>MGYTGHKFDTDLGLSYMQARYYDPVIGRFYSNDPIGFRDVHSFNRYAYANNNPYKYVDPDGKAPNQAGVATIQSLRDEVAKYEAAGLNGAQAMAALSANRAGNSNRYLFTDNFGWVDLRHFGAAAELSYGVGSVTAEIMGLGVEIVQYLNESEGDYRSAFSQEDLPSNAAGAMFGDDYLSGAKGISSSLNSFLDDVGARDPSDPVAGTANLPATDAGGASNGFSGVFRVAGRIESRKLDEQN</sequence>
<comment type="caution">
    <text evidence="2">The sequence shown here is derived from an EMBL/GenBank/DDBJ whole genome shotgun (WGS) entry which is preliminary data.</text>
</comment>
<dbReference type="EMBL" id="JAOWKX010000011">
    <property type="protein sequence ID" value="MCV2886484.1"/>
    <property type="molecule type" value="Genomic_DNA"/>
</dbReference>
<evidence type="ECO:0000313" key="3">
    <source>
        <dbReference type="Proteomes" id="UP001652504"/>
    </source>
</evidence>
<reference evidence="2 3" key="1">
    <citation type="submission" date="2022-10" db="EMBL/GenBank/DDBJ databases">
        <title>Aestuariibacter sp. AA17 isolated from Montipora capitata coral fragment.</title>
        <authorList>
            <person name="Emsley S.A."/>
            <person name="Pfannmuller K.M."/>
            <person name="Loughran R.M."/>
            <person name="Shlafstein M."/>
            <person name="Papke E."/>
            <person name="Saw J.H."/>
            <person name="Ushijima B."/>
            <person name="Videau P."/>
        </authorList>
    </citation>
    <scope>NUCLEOTIDE SEQUENCE [LARGE SCALE GENOMIC DNA]</scope>
    <source>
        <strain evidence="2 3">AA17</strain>
    </source>
</reference>
<dbReference type="PANTHER" id="PTHR32305">
    <property type="match status" value="1"/>
</dbReference>
<evidence type="ECO:0000256" key="1">
    <source>
        <dbReference type="SAM" id="MobiDB-lite"/>
    </source>
</evidence>
<dbReference type="Gene3D" id="2.180.10.10">
    <property type="entry name" value="RHS repeat-associated core"/>
    <property type="match status" value="1"/>
</dbReference>
<dbReference type="InterPro" id="IPR022385">
    <property type="entry name" value="Rhs_assc_core"/>
</dbReference>
<gene>
    <name evidence="2" type="ORF">OE749_17445</name>
</gene>
<proteinExistence type="predicted"/>